<dbReference type="EnsemblMetazoa" id="Aqu2.1.32104_001">
    <property type="protein sequence ID" value="Aqu2.1.32104_001"/>
    <property type="gene ID" value="Aqu2.1.32104"/>
</dbReference>
<feature type="compositionally biased region" description="Basic and acidic residues" evidence="6">
    <location>
        <begin position="95"/>
        <end position="109"/>
    </location>
</feature>
<dbReference type="EnsemblMetazoa" id="XM_011405586.2">
    <property type="protein sequence ID" value="XP_011403888.1"/>
    <property type="gene ID" value="LOC105312720"/>
</dbReference>
<name>A0A1X7UX55_AMPQE</name>
<dbReference type="OMA" id="ERYSCEK"/>
<protein>
    <submittedName>
        <fullName evidence="7">Uncharacterized protein</fullName>
    </submittedName>
</protein>
<feature type="region of interest" description="Disordered" evidence="6">
    <location>
        <begin position="87"/>
        <end position="119"/>
    </location>
</feature>
<dbReference type="PANTHER" id="PTHR12493:SF0">
    <property type="entry name" value="CUE DOMAIN-CONTAINING PROTEIN 2"/>
    <property type="match status" value="1"/>
</dbReference>
<dbReference type="InParanoid" id="A0A1X7UX55"/>
<dbReference type="KEGG" id="aqu:105312720"/>
<proteinExistence type="predicted"/>
<dbReference type="Proteomes" id="UP000007879">
    <property type="component" value="Unassembled WGS sequence"/>
</dbReference>
<evidence type="ECO:0000313" key="8">
    <source>
        <dbReference type="Proteomes" id="UP000007879"/>
    </source>
</evidence>
<evidence type="ECO:0000256" key="5">
    <source>
        <dbReference type="ARBA" id="ARBA00023242"/>
    </source>
</evidence>
<gene>
    <name evidence="7" type="primary">105312720</name>
</gene>
<keyword evidence="3" id="KW-0963">Cytoplasm</keyword>
<evidence type="ECO:0000256" key="2">
    <source>
        <dbReference type="ARBA" id="ARBA00004496"/>
    </source>
</evidence>
<reference evidence="7" key="2">
    <citation type="submission" date="2017-05" db="UniProtKB">
        <authorList>
            <consortium name="EnsemblMetazoa"/>
        </authorList>
    </citation>
    <scope>IDENTIFICATION</scope>
</reference>
<keyword evidence="4" id="KW-0833">Ubl conjugation pathway</keyword>
<reference evidence="8" key="1">
    <citation type="journal article" date="2010" name="Nature">
        <title>The Amphimedon queenslandica genome and the evolution of animal complexity.</title>
        <authorList>
            <person name="Srivastava M."/>
            <person name="Simakov O."/>
            <person name="Chapman J."/>
            <person name="Fahey B."/>
            <person name="Gauthier M.E."/>
            <person name="Mitros T."/>
            <person name="Richards G.S."/>
            <person name="Conaco C."/>
            <person name="Dacre M."/>
            <person name="Hellsten U."/>
            <person name="Larroux C."/>
            <person name="Putnam N.H."/>
            <person name="Stanke M."/>
            <person name="Adamska M."/>
            <person name="Darling A."/>
            <person name="Degnan S.M."/>
            <person name="Oakley T.H."/>
            <person name="Plachetzki D.C."/>
            <person name="Zhai Y."/>
            <person name="Adamski M."/>
            <person name="Calcino A."/>
            <person name="Cummins S.F."/>
            <person name="Goodstein D.M."/>
            <person name="Harris C."/>
            <person name="Jackson D.J."/>
            <person name="Leys S.P."/>
            <person name="Shu S."/>
            <person name="Woodcroft B.J."/>
            <person name="Vervoort M."/>
            <person name="Kosik K.S."/>
            <person name="Manning G."/>
            <person name="Degnan B.M."/>
            <person name="Rokhsar D.S."/>
        </authorList>
    </citation>
    <scope>NUCLEOTIDE SEQUENCE [LARGE SCALE GENOMIC DNA]</scope>
</reference>
<comment type="subcellular location">
    <subcellularLocation>
        <location evidence="2">Cytoplasm</location>
    </subcellularLocation>
    <subcellularLocation>
        <location evidence="1">Nucleus</location>
    </subcellularLocation>
</comment>
<evidence type="ECO:0000256" key="3">
    <source>
        <dbReference type="ARBA" id="ARBA00022490"/>
    </source>
</evidence>
<dbReference type="AlphaFoldDB" id="A0A1X7UX55"/>
<evidence type="ECO:0000313" key="7">
    <source>
        <dbReference type="EnsemblMetazoa" id="Aqu2.1.32104_001"/>
    </source>
</evidence>
<evidence type="ECO:0000256" key="4">
    <source>
        <dbReference type="ARBA" id="ARBA00022786"/>
    </source>
</evidence>
<evidence type="ECO:0000256" key="6">
    <source>
        <dbReference type="SAM" id="MobiDB-lite"/>
    </source>
</evidence>
<dbReference type="OrthoDB" id="10060331at2759"/>
<organism evidence="7">
    <name type="scientific">Amphimedon queenslandica</name>
    <name type="common">Sponge</name>
    <dbReference type="NCBI Taxonomy" id="400682"/>
    <lineage>
        <taxon>Eukaryota</taxon>
        <taxon>Metazoa</taxon>
        <taxon>Porifera</taxon>
        <taxon>Demospongiae</taxon>
        <taxon>Heteroscleromorpha</taxon>
        <taxon>Haplosclerida</taxon>
        <taxon>Niphatidae</taxon>
        <taxon>Amphimedon</taxon>
    </lineage>
</organism>
<dbReference type="GO" id="GO:0005634">
    <property type="term" value="C:nucleus"/>
    <property type="evidence" value="ECO:0007669"/>
    <property type="project" value="UniProtKB-SubCell"/>
</dbReference>
<dbReference type="PANTHER" id="PTHR12493">
    <property type="entry name" value="CUE DOMAIN CONTAINING 2"/>
    <property type="match status" value="1"/>
</dbReference>
<keyword evidence="8" id="KW-1185">Reference proteome</keyword>
<accession>A0A1X7UX55</accession>
<keyword evidence="5" id="KW-0539">Nucleus</keyword>
<dbReference type="STRING" id="400682.A0A1X7UX55"/>
<sequence length="209" mass="24403">MEGDRLYQEIEYLTEAQNIDKKCLEVLDEVVLGYLSSLLSSSNEDKDHDDSIEDFIEVLAGYIPEVSQFDRATVSDWFKNRILNNMSASSSESPEPDKIWSDMKDDVSRKKSKKKHHEPLQEATTKCATKAVCDETTKDYIVSRYSQISHTTFHRPVLPKEEPKKMVRYRDNQVVSMKGERYSCEKTAESEEMKKTYVNLKPLRKYRFH</sequence>
<evidence type="ECO:0000256" key="1">
    <source>
        <dbReference type="ARBA" id="ARBA00004123"/>
    </source>
</evidence>
<dbReference type="GO" id="GO:0005737">
    <property type="term" value="C:cytoplasm"/>
    <property type="evidence" value="ECO:0007669"/>
    <property type="project" value="UniProtKB-SubCell"/>
</dbReference>